<keyword evidence="2" id="KW-1185">Reference proteome</keyword>
<evidence type="ECO:0000313" key="1">
    <source>
        <dbReference type="EMBL" id="SFT78901.1"/>
    </source>
</evidence>
<gene>
    <name evidence="1" type="ORF">SAMN05192562_102108</name>
</gene>
<dbReference type="Proteomes" id="UP000199187">
    <property type="component" value="Unassembled WGS sequence"/>
</dbReference>
<proteinExistence type="predicted"/>
<reference evidence="2" key="1">
    <citation type="submission" date="2016-10" db="EMBL/GenBank/DDBJ databases">
        <authorList>
            <person name="Varghese N."/>
            <person name="Submissions S."/>
        </authorList>
    </citation>
    <scope>NUCLEOTIDE SEQUENCE [LARGE SCALE GENOMIC DNA]</scope>
    <source>
        <strain evidence="2">Ah-143</strain>
    </source>
</reference>
<accession>A0A1I7AVF5</accession>
<sequence>MFSQQNFRRFAGERQKQTCQENMRLMQKYAGLK</sequence>
<dbReference type="AlphaFoldDB" id="A0A1I7AVF5"/>
<evidence type="ECO:0000313" key="2">
    <source>
        <dbReference type="Proteomes" id="UP000199187"/>
    </source>
</evidence>
<organism evidence="1 2">
    <name type="scientific">Kosakonia arachidis</name>
    <dbReference type="NCBI Taxonomy" id="551989"/>
    <lineage>
        <taxon>Bacteria</taxon>
        <taxon>Pseudomonadati</taxon>
        <taxon>Pseudomonadota</taxon>
        <taxon>Gammaproteobacteria</taxon>
        <taxon>Enterobacterales</taxon>
        <taxon>Enterobacteriaceae</taxon>
        <taxon>Kosakonia</taxon>
    </lineage>
</organism>
<name>A0A1I7AVF5_9ENTR</name>
<dbReference type="EMBL" id="FPAU01000002">
    <property type="protein sequence ID" value="SFT78901.1"/>
    <property type="molecule type" value="Genomic_DNA"/>
</dbReference>
<protein>
    <submittedName>
        <fullName evidence="1">Uncharacterized protein</fullName>
    </submittedName>
</protein>